<dbReference type="EMBL" id="JABTTQ020003067">
    <property type="protein sequence ID" value="KAK6120509.1"/>
    <property type="molecule type" value="Genomic_DNA"/>
</dbReference>
<evidence type="ECO:0000259" key="8">
    <source>
        <dbReference type="Pfam" id="PF14372"/>
    </source>
</evidence>
<dbReference type="PANTHER" id="PTHR46481:SF10">
    <property type="entry name" value="ZINC FINGER BED DOMAIN-CONTAINING PROTEIN 39"/>
    <property type="match status" value="1"/>
</dbReference>
<gene>
    <name evidence="9" type="ORF">DH2020_045767</name>
</gene>
<dbReference type="InterPro" id="IPR008906">
    <property type="entry name" value="HATC_C_dom"/>
</dbReference>
<dbReference type="InterPro" id="IPR052035">
    <property type="entry name" value="ZnF_BED_domain_contain"/>
</dbReference>
<protein>
    <recommendedName>
        <fullName evidence="11">Zinc finger BED domain-containing protein RICESLEEPER 2-like</fullName>
    </recommendedName>
</protein>
<evidence type="ECO:0000259" key="7">
    <source>
        <dbReference type="Pfam" id="PF05699"/>
    </source>
</evidence>
<keyword evidence="2" id="KW-0479">Metal-binding</keyword>
<evidence type="ECO:0000256" key="6">
    <source>
        <dbReference type="ARBA" id="ARBA00023242"/>
    </source>
</evidence>
<comment type="subcellular location">
    <subcellularLocation>
        <location evidence="1">Nucleus</location>
    </subcellularLocation>
</comment>
<feature type="domain" description="hAT-like transposase RNase-H fold" evidence="8">
    <location>
        <begin position="374"/>
        <end position="420"/>
    </location>
</feature>
<dbReference type="Proteomes" id="UP001318860">
    <property type="component" value="Unassembled WGS sequence"/>
</dbReference>
<keyword evidence="6" id="KW-0539">Nucleus</keyword>
<dbReference type="SUPFAM" id="SSF53098">
    <property type="entry name" value="Ribonuclease H-like"/>
    <property type="match status" value="1"/>
</dbReference>
<sequence>MVFDSDSARHQLVQAHPFSSQTSLKSFSSSSMVSSRVRLLQEHGSLSRKKIVIEEDVKVMPKIMRSKVDDGREKAKCNYCSTLIAINSQGSTTQFHRRLESCPVRLAANKNQRLLCTQPLGPTDFGGGSGGTITTYKYDKERVREYLAKMVIVHEYPFRMLEHDFFVMFCKILNPRFEKMSRVTLRSDCIKLYVVEKNKLRVTFEGVERFSLTSDLWTSNRILDIYVLHVIILIEWKLQKRILNFCAMAPPHTWGCYFDCIFQCLIDWGIENKISTITLDNASSNDAAIRDVIENIRESVKYLKMSPSRLHRFSKVVKQLQLPTSKGLILDVPTRWNSTYAMLESALVFRDVFPRYKERDPNYQWLPSSTDWDMALEVFFDPRYKMKLVEFCYSKIYPVSKAHEEIELVFFSLHELYGEYVVTSTSNSTKLNDQSKVNSFVTNVDSGKTKSKSKGRTKFELWAQELDTIIPSKSEMAIYLEEGLYVCKDELDTDFNALDWWKANTLKFRVLANMTRDILSIPITTVASESAFSAGGEFLISIEVLRSLIWFKL</sequence>
<keyword evidence="5" id="KW-0238">DNA-binding</keyword>
<dbReference type="Pfam" id="PF14372">
    <property type="entry name" value="hAT-like_RNase-H"/>
    <property type="match status" value="1"/>
</dbReference>
<organism evidence="9 10">
    <name type="scientific">Rehmannia glutinosa</name>
    <name type="common">Chinese foxglove</name>
    <dbReference type="NCBI Taxonomy" id="99300"/>
    <lineage>
        <taxon>Eukaryota</taxon>
        <taxon>Viridiplantae</taxon>
        <taxon>Streptophyta</taxon>
        <taxon>Embryophyta</taxon>
        <taxon>Tracheophyta</taxon>
        <taxon>Spermatophyta</taxon>
        <taxon>Magnoliopsida</taxon>
        <taxon>eudicotyledons</taxon>
        <taxon>Gunneridae</taxon>
        <taxon>Pentapetalae</taxon>
        <taxon>asterids</taxon>
        <taxon>lamiids</taxon>
        <taxon>Lamiales</taxon>
        <taxon>Orobanchaceae</taxon>
        <taxon>Rehmannieae</taxon>
        <taxon>Rehmannia</taxon>
    </lineage>
</organism>
<evidence type="ECO:0000256" key="3">
    <source>
        <dbReference type="ARBA" id="ARBA00022771"/>
    </source>
</evidence>
<name>A0ABR0UDV4_REHGL</name>
<proteinExistence type="predicted"/>
<keyword evidence="3" id="KW-0863">Zinc-finger</keyword>
<accession>A0ABR0UDV4</accession>
<evidence type="ECO:0000256" key="2">
    <source>
        <dbReference type="ARBA" id="ARBA00022723"/>
    </source>
</evidence>
<dbReference type="InterPro" id="IPR012337">
    <property type="entry name" value="RNaseH-like_sf"/>
</dbReference>
<feature type="domain" description="HAT C-terminal dimerisation" evidence="7">
    <location>
        <begin position="479"/>
        <end position="537"/>
    </location>
</feature>
<evidence type="ECO:0008006" key="11">
    <source>
        <dbReference type="Google" id="ProtNLM"/>
    </source>
</evidence>
<dbReference type="Pfam" id="PF05699">
    <property type="entry name" value="Dimer_Tnp_hAT"/>
    <property type="match status" value="1"/>
</dbReference>
<comment type="caution">
    <text evidence="9">The sequence shown here is derived from an EMBL/GenBank/DDBJ whole genome shotgun (WGS) entry which is preliminary data.</text>
</comment>
<evidence type="ECO:0000313" key="9">
    <source>
        <dbReference type="EMBL" id="KAK6120509.1"/>
    </source>
</evidence>
<keyword evidence="4" id="KW-0862">Zinc</keyword>
<reference evidence="9 10" key="1">
    <citation type="journal article" date="2021" name="Comput. Struct. Biotechnol. J.">
        <title>De novo genome assembly of the potent medicinal plant Rehmannia glutinosa using nanopore technology.</title>
        <authorList>
            <person name="Ma L."/>
            <person name="Dong C."/>
            <person name="Song C."/>
            <person name="Wang X."/>
            <person name="Zheng X."/>
            <person name="Niu Y."/>
            <person name="Chen S."/>
            <person name="Feng W."/>
        </authorList>
    </citation>
    <scope>NUCLEOTIDE SEQUENCE [LARGE SCALE GENOMIC DNA]</scope>
    <source>
        <strain evidence="9">DH-2019</strain>
    </source>
</reference>
<evidence type="ECO:0000256" key="4">
    <source>
        <dbReference type="ARBA" id="ARBA00022833"/>
    </source>
</evidence>
<dbReference type="PANTHER" id="PTHR46481">
    <property type="entry name" value="ZINC FINGER BED DOMAIN-CONTAINING PROTEIN 4"/>
    <property type="match status" value="1"/>
</dbReference>
<keyword evidence="10" id="KW-1185">Reference proteome</keyword>
<evidence type="ECO:0000256" key="1">
    <source>
        <dbReference type="ARBA" id="ARBA00004123"/>
    </source>
</evidence>
<evidence type="ECO:0000256" key="5">
    <source>
        <dbReference type="ARBA" id="ARBA00023125"/>
    </source>
</evidence>
<dbReference type="InterPro" id="IPR025525">
    <property type="entry name" value="hAT-like_transposase_RNase-H"/>
</dbReference>
<evidence type="ECO:0000313" key="10">
    <source>
        <dbReference type="Proteomes" id="UP001318860"/>
    </source>
</evidence>